<evidence type="ECO:0000313" key="3">
    <source>
        <dbReference type="EMBL" id="KGO59557.1"/>
    </source>
</evidence>
<feature type="chain" id="PRO_5009752726" description="GPI anchored serine-threonine rich protein" evidence="2">
    <location>
        <begin position="21"/>
        <end position="182"/>
    </location>
</feature>
<dbReference type="STRING" id="27334.A0A0A2JVS2"/>
<dbReference type="AlphaFoldDB" id="A0A0A2JVS2"/>
<evidence type="ECO:0000256" key="2">
    <source>
        <dbReference type="SAM" id="SignalP"/>
    </source>
</evidence>
<dbReference type="OrthoDB" id="2507140at2759"/>
<feature type="signal peptide" evidence="2">
    <location>
        <begin position="1"/>
        <end position="20"/>
    </location>
</feature>
<dbReference type="EMBL" id="JQFZ01000094">
    <property type="protein sequence ID" value="KGO59557.1"/>
    <property type="molecule type" value="Genomic_DNA"/>
</dbReference>
<sequence>MHYLKSTLPFILAAATLASADTTSTTLADSSVNTACASENILQCIQSMQSNLAICAPDDWNCQCTISTNILDCYNNCPDDISRKDAESTRQQNCANAKAHAPTSTAASATSSSRAAATTSTDIDDGADIFDSEVENNFEGRPIKSYSGLEANSIPRLEEGTGSSLRMGSWLGALALAVGVLL</sequence>
<feature type="region of interest" description="Disordered" evidence="1">
    <location>
        <begin position="105"/>
        <end position="126"/>
    </location>
</feature>
<protein>
    <recommendedName>
        <fullName evidence="5">GPI anchored serine-threonine rich protein</fullName>
    </recommendedName>
</protein>
<evidence type="ECO:0008006" key="5">
    <source>
        <dbReference type="Google" id="ProtNLM"/>
    </source>
</evidence>
<keyword evidence="2" id="KW-0732">Signal</keyword>
<dbReference type="Proteomes" id="UP000030143">
    <property type="component" value="Unassembled WGS sequence"/>
</dbReference>
<accession>A0A0A2JVS2</accession>
<keyword evidence="4" id="KW-1185">Reference proteome</keyword>
<reference evidence="3 4" key="1">
    <citation type="journal article" date="2015" name="Mol. Plant Microbe Interact.">
        <title>Genome, transcriptome, and functional analyses of Penicillium expansum provide new insights into secondary metabolism and pathogenicity.</title>
        <authorList>
            <person name="Ballester A.R."/>
            <person name="Marcet-Houben M."/>
            <person name="Levin E."/>
            <person name="Sela N."/>
            <person name="Selma-Lazaro C."/>
            <person name="Carmona L."/>
            <person name="Wisniewski M."/>
            <person name="Droby S."/>
            <person name="Gonzalez-Candelas L."/>
            <person name="Gabaldon T."/>
        </authorList>
    </citation>
    <scope>NUCLEOTIDE SEQUENCE [LARGE SCALE GENOMIC DNA]</scope>
    <source>
        <strain evidence="3 4">MD-8</strain>
    </source>
</reference>
<dbReference type="RefSeq" id="XP_016600727.1">
    <property type="nucleotide sequence ID" value="XM_016744807.1"/>
</dbReference>
<dbReference type="PhylomeDB" id="A0A0A2JVS2"/>
<gene>
    <name evidence="3" type="ORF">PEX2_075370</name>
</gene>
<name>A0A0A2JVS2_PENEN</name>
<evidence type="ECO:0000256" key="1">
    <source>
        <dbReference type="SAM" id="MobiDB-lite"/>
    </source>
</evidence>
<dbReference type="VEuPathDB" id="FungiDB:PEXP_086170"/>
<proteinExistence type="predicted"/>
<evidence type="ECO:0000313" key="4">
    <source>
        <dbReference type="Proteomes" id="UP000030143"/>
    </source>
</evidence>
<dbReference type="GeneID" id="27680227"/>
<organism evidence="3 4">
    <name type="scientific">Penicillium expansum</name>
    <name type="common">Blue mold rot fungus</name>
    <dbReference type="NCBI Taxonomy" id="27334"/>
    <lineage>
        <taxon>Eukaryota</taxon>
        <taxon>Fungi</taxon>
        <taxon>Dikarya</taxon>
        <taxon>Ascomycota</taxon>
        <taxon>Pezizomycotina</taxon>
        <taxon>Eurotiomycetes</taxon>
        <taxon>Eurotiomycetidae</taxon>
        <taxon>Eurotiales</taxon>
        <taxon>Aspergillaceae</taxon>
        <taxon>Penicillium</taxon>
    </lineage>
</organism>
<dbReference type="HOGENOM" id="CLU_104756_2_0_1"/>
<comment type="caution">
    <text evidence="3">The sequence shown here is derived from an EMBL/GenBank/DDBJ whole genome shotgun (WGS) entry which is preliminary data.</text>
</comment>
<feature type="compositionally biased region" description="Low complexity" evidence="1">
    <location>
        <begin position="105"/>
        <end position="121"/>
    </location>
</feature>